<accession>A0A8J3Q0A7</accession>
<evidence type="ECO:0000313" key="3">
    <source>
        <dbReference type="Proteomes" id="UP000630097"/>
    </source>
</evidence>
<feature type="region of interest" description="Disordered" evidence="1">
    <location>
        <begin position="1"/>
        <end position="40"/>
    </location>
</feature>
<name>A0A8J3Q0A7_9ACTN</name>
<organism evidence="2 3">
    <name type="scientific">Planotetraspora kaengkrachanensis</name>
    <dbReference type="NCBI Taxonomy" id="575193"/>
    <lineage>
        <taxon>Bacteria</taxon>
        <taxon>Bacillati</taxon>
        <taxon>Actinomycetota</taxon>
        <taxon>Actinomycetes</taxon>
        <taxon>Streptosporangiales</taxon>
        <taxon>Streptosporangiaceae</taxon>
        <taxon>Planotetraspora</taxon>
    </lineage>
</organism>
<dbReference type="AlphaFoldDB" id="A0A8J3Q0A7"/>
<comment type="caution">
    <text evidence="2">The sequence shown here is derived from an EMBL/GenBank/DDBJ whole genome shotgun (WGS) entry which is preliminary data.</text>
</comment>
<reference evidence="2 3" key="1">
    <citation type="submission" date="2021-01" db="EMBL/GenBank/DDBJ databases">
        <title>Whole genome shotgun sequence of Planotetraspora kaengkrachanensis NBRC 104272.</title>
        <authorList>
            <person name="Komaki H."/>
            <person name="Tamura T."/>
        </authorList>
    </citation>
    <scope>NUCLEOTIDE SEQUENCE [LARGE SCALE GENOMIC DNA]</scope>
    <source>
        <strain evidence="2 3">NBRC 104272</strain>
    </source>
</reference>
<proteinExistence type="predicted"/>
<dbReference type="Proteomes" id="UP000630097">
    <property type="component" value="Unassembled WGS sequence"/>
</dbReference>
<gene>
    <name evidence="2" type="ORF">Pka01_73720</name>
</gene>
<keyword evidence="3" id="KW-1185">Reference proteome</keyword>
<evidence type="ECO:0000313" key="2">
    <source>
        <dbReference type="EMBL" id="GIG84245.1"/>
    </source>
</evidence>
<evidence type="ECO:0000256" key="1">
    <source>
        <dbReference type="SAM" id="MobiDB-lite"/>
    </source>
</evidence>
<protein>
    <submittedName>
        <fullName evidence="2">Uncharacterized protein</fullName>
    </submittedName>
</protein>
<dbReference type="EMBL" id="BONV01000049">
    <property type="protein sequence ID" value="GIG84245.1"/>
    <property type="molecule type" value="Genomic_DNA"/>
</dbReference>
<sequence length="57" mass="6199">MKAPIHGSVDIGALTTTNRSSVDAARDPPPEQAEISTMSTASHIGTIRGLWPRRRTW</sequence>